<gene>
    <name evidence="3" type="ORF">TWF696_001148</name>
</gene>
<keyword evidence="2" id="KW-0812">Transmembrane</keyword>
<evidence type="ECO:0000313" key="3">
    <source>
        <dbReference type="EMBL" id="KAK6360028.1"/>
    </source>
</evidence>
<evidence type="ECO:0000256" key="1">
    <source>
        <dbReference type="SAM" id="MobiDB-lite"/>
    </source>
</evidence>
<feature type="transmembrane region" description="Helical" evidence="2">
    <location>
        <begin position="212"/>
        <end position="232"/>
    </location>
</feature>
<accession>A0AAV9VEQ5</accession>
<dbReference type="AlphaFoldDB" id="A0AAV9VEQ5"/>
<keyword evidence="4" id="KW-1185">Reference proteome</keyword>
<dbReference type="Proteomes" id="UP001375240">
    <property type="component" value="Unassembled WGS sequence"/>
</dbReference>
<feature type="transmembrane region" description="Helical" evidence="2">
    <location>
        <begin position="299"/>
        <end position="322"/>
    </location>
</feature>
<keyword evidence="2" id="KW-0472">Membrane</keyword>
<keyword evidence="2" id="KW-1133">Transmembrane helix</keyword>
<proteinExistence type="predicted"/>
<protein>
    <submittedName>
        <fullName evidence="3">Uncharacterized protein</fullName>
    </submittedName>
</protein>
<sequence length="333" mass="35645">MLAEKPSATNSAPMISTVEGMWASPVVPGKVYADARSADSDSDAWTPHILDTGVVCYPLNLPPGVSTVFCNPREFCLPLSPNGDDQVKFYPNNQPDARHGVLDFRSPTATTTSRQQVKRWPLGQHDESPNDISMLTMPFAPASAPSQFTVTQVVTSASPQDSPIPIAAAPPPPPPTTNAALESHVYPNSPVSPTIAGPCQIPKTYRTICHPAVIPCIVIIAYLVATYIFYVGENPFSPQPPQPQPQKPLPPGFQALHNYFQPRGPDGAFDPLALGDMNAEPPLGNLAPPPRAWAQQPACFFLTTIFTYGAGLIILGSFLGGLCNCVRTECAFT</sequence>
<evidence type="ECO:0000313" key="4">
    <source>
        <dbReference type="Proteomes" id="UP001375240"/>
    </source>
</evidence>
<reference evidence="3 4" key="1">
    <citation type="submission" date="2019-10" db="EMBL/GenBank/DDBJ databases">
        <authorList>
            <person name="Palmer J.M."/>
        </authorList>
    </citation>
    <scope>NUCLEOTIDE SEQUENCE [LARGE SCALE GENOMIC DNA]</scope>
    <source>
        <strain evidence="3 4">TWF696</strain>
    </source>
</reference>
<dbReference type="EMBL" id="JAVHNQ010000001">
    <property type="protein sequence ID" value="KAK6360028.1"/>
    <property type="molecule type" value="Genomic_DNA"/>
</dbReference>
<comment type="caution">
    <text evidence="3">The sequence shown here is derived from an EMBL/GenBank/DDBJ whole genome shotgun (WGS) entry which is preliminary data.</text>
</comment>
<feature type="region of interest" description="Disordered" evidence="1">
    <location>
        <begin position="159"/>
        <end position="179"/>
    </location>
</feature>
<organism evidence="3 4">
    <name type="scientific">Orbilia brochopaga</name>
    <dbReference type="NCBI Taxonomy" id="3140254"/>
    <lineage>
        <taxon>Eukaryota</taxon>
        <taxon>Fungi</taxon>
        <taxon>Dikarya</taxon>
        <taxon>Ascomycota</taxon>
        <taxon>Pezizomycotina</taxon>
        <taxon>Orbiliomycetes</taxon>
        <taxon>Orbiliales</taxon>
        <taxon>Orbiliaceae</taxon>
        <taxon>Orbilia</taxon>
    </lineage>
</organism>
<evidence type="ECO:0000256" key="2">
    <source>
        <dbReference type="SAM" id="Phobius"/>
    </source>
</evidence>
<name>A0AAV9VEQ5_9PEZI</name>